<accession>A0AAV4VFD9</accession>
<dbReference type="Proteomes" id="UP001054837">
    <property type="component" value="Unassembled WGS sequence"/>
</dbReference>
<sequence>QLDALVTELKQVIRRLGFSILMPPLTFPFLFSFITPDEYCIDSGRCSKEITSATNPLEERILEEFDGSEVGGRIILTASASDS</sequence>
<dbReference type="AlphaFoldDB" id="A0AAV4VFD9"/>
<gene>
    <name evidence="1" type="ORF">CDAR_190041</name>
</gene>
<dbReference type="EMBL" id="BPLQ01012841">
    <property type="protein sequence ID" value="GIY68205.1"/>
    <property type="molecule type" value="Genomic_DNA"/>
</dbReference>
<organism evidence="1 2">
    <name type="scientific">Caerostris darwini</name>
    <dbReference type="NCBI Taxonomy" id="1538125"/>
    <lineage>
        <taxon>Eukaryota</taxon>
        <taxon>Metazoa</taxon>
        <taxon>Ecdysozoa</taxon>
        <taxon>Arthropoda</taxon>
        <taxon>Chelicerata</taxon>
        <taxon>Arachnida</taxon>
        <taxon>Araneae</taxon>
        <taxon>Araneomorphae</taxon>
        <taxon>Entelegynae</taxon>
        <taxon>Araneoidea</taxon>
        <taxon>Araneidae</taxon>
        <taxon>Caerostris</taxon>
    </lineage>
</organism>
<keyword evidence="2" id="KW-1185">Reference proteome</keyword>
<evidence type="ECO:0000313" key="1">
    <source>
        <dbReference type="EMBL" id="GIY68205.1"/>
    </source>
</evidence>
<comment type="caution">
    <text evidence="1">The sequence shown here is derived from an EMBL/GenBank/DDBJ whole genome shotgun (WGS) entry which is preliminary data.</text>
</comment>
<reference evidence="1 2" key="1">
    <citation type="submission" date="2021-06" db="EMBL/GenBank/DDBJ databases">
        <title>Caerostris darwini draft genome.</title>
        <authorList>
            <person name="Kono N."/>
            <person name="Arakawa K."/>
        </authorList>
    </citation>
    <scope>NUCLEOTIDE SEQUENCE [LARGE SCALE GENOMIC DNA]</scope>
</reference>
<protein>
    <submittedName>
        <fullName evidence="1">Uncharacterized protein</fullName>
    </submittedName>
</protein>
<proteinExistence type="predicted"/>
<evidence type="ECO:0000313" key="2">
    <source>
        <dbReference type="Proteomes" id="UP001054837"/>
    </source>
</evidence>
<feature type="non-terminal residue" evidence="1">
    <location>
        <position position="1"/>
    </location>
</feature>
<name>A0AAV4VFD9_9ARAC</name>